<dbReference type="Pfam" id="PF00454">
    <property type="entry name" value="PI3_PI4_kinase"/>
    <property type="match status" value="1"/>
</dbReference>
<evidence type="ECO:0000259" key="3">
    <source>
        <dbReference type="PROSITE" id="PS50290"/>
    </source>
</evidence>
<dbReference type="GO" id="GO:0006281">
    <property type="term" value="P:DNA repair"/>
    <property type="evidence" value="ECO:0007669"/>
    <property type="project" value="EnsemblFungi"/>
</dbReference>
<dbReference type="GO" id="GO:0046695">
    <property type="term" value="C:SLIK (SAGA-like) complex"/>
    <property type="evidence" value="ECO:0007669"/>
    <property type="project" value="EnsemblFungi"/>
</dbReference>
<dbReference type="SUPFAM" id="SSF48371">
    <property type="entry name" value="ARM repeat"/>
    <property type="match status" value="3"/>
</dbReference>
<dbReference type="InterPro" id="IPR014009">
    <property type="entry name" value="PIK_FAT"/>
</dbReference>
<dbReference type="InterPro" id="IPR046807">
    <property type="entry name" value="Tra1_central"/>
</dbReference>
<evidence type="ECO:0000256" key="2">
    <source>
        <dbReference type="SAM" id="MobiDB-lite"/>
    </source>
</evidence>
<comment type="similarity">
    <text evidence="1">Belongs to the PI3/PI4-kinase family. TRA1 subfamily.</text>
</comment>
<dbReference type="SUPFAM" id="SSF56112">
    <property type="entry name" value="Protein kinase-like (PK-like)"/>
    <property type="match status" value="1"/>
</dbReference>
<reference evidence="6 7" key="1">
    <citation type="journal article" date="2015" name="Genome Biol. Evol.">
        <title>Phylogenomic analyses indicate that early fungi evolved digesting cell walls of algal ancestors of land plants.</title>
        <authorList>
            <person name="Chang Y."/>
            <person name="Wang S."/>
            <person name="Sekimoto S."/>
            <person name="Aerts A.L."/>
            <person name="Choi C."/>
            <person name="Clum A."/>
            <person name="LaButti K.M."/>
            <person name="Lindquist E.A."/>
            <person name="Yee Ngan C."/>
            <person name="Ohm R.A."/>
            <person name="Salamov A.A."/>
            <person name="Grigoriev I.V."/>
            <person name="Spatafora J.W."/>
            <person name="Berbee M.L."/>
        </authorList>
    </citation>
    <scope>NUCLEOTIDE SEQUENCE [LARGE SCALE GENOMIC DNA]</scope>
    <source>
        <strain evidence="6 7">JEL478</strain>
    </source>
</reference>
<dbReference type="InterPro" id="IPR036940">
    <property type="entry name" value="PI3/4_kinase_cat_sf"/>
</dbReference>
<dbReference type="Gene3D" id="1.10.1070.11">
    <property type="entry name" value="Phosphatidylinositol 3-/4-kinase, catalytic domain"/>
    <property type="match status" value="1"/>
</dbReference>
<dbReference type="Pfam" id="PF02260">
    <property type="entry name" value="FATC"/>
    <property type="match status" value="1"/>
</dbReference>
<dbReference type="Pfam" id="PF02259">
    <property type="entry name" value="FAT"/>
    <property type="match status" value="1"/>
</dbReference>
<feature type="region of interest" description="Disordered" evidence="2">
    <location>
        <begin position="1020"/>
        <end position="1075"/>
    </location>
</feature>
<feature type="compositionally biased region" description="Low complexity" evidence="2">
    <location>
        <begin position="3231"/>
        <end position="3246"/>
    </location>
</feature>
<dbReference type="SMART" id="SM01343">
    <property type="entry name" value="FATC"/>
    <property type="match status" value="1"/>
</dbReference>
<dbReference type="InterPro" id="IPR050517">
    <property type="entry name" value="DDR_Repair_Kinase"/>
</dbReference>
<proteinExistence type="inferred from homology"/>
<evidence type="ECO:0000313" key="7">
    <source>
        <dbReference type="Proteomes" id="UP000070544"/>
    </source>
</evidence>
<dbReference type="OrthoDB" id="5570127at2759"/>
<feature type="region of interest" description="Disordered" evidence="2">
    <location>
        <begin position="166"/>
        <end position="208"/>
    </location>
</feature>
<evidence type="ECO:0000259" key="5">
    <source>
        <dbReference type="PROSITE" id="PS51190"/>
    </source>
</evidence>
<dbReference type="InterPro" id="IPR011009">
    <property type="entry name" value="Kinase-like_dom_sf"/>
</dbReference>
<accession>A0A139A4X1</accession>
<feature type="domain" description="FAT" evidence="4">
    <location>
        <begin position="2664"/>
        <end position="3223"/>
    </location>
</feature>
<feature type="region of interest" description="Disordered" evidence="2">
    <location>
        <begin position="2066"/>
        <end position="2104"/>
    </location>
</feature>
<dbReference type="Pfam" id="PF20175">
    <property type="entry name" value="Tra1_central"/>
    <property type="match status" value="1"/>
</dbReference>
<keyword evidence="7" id="KW-1185">Reference proteome</keyword>
<dbReference type="CDD" id="cd05163">
    <property type="entry name" value="PIKK_TRRAP"/>
    <property type="match status" value="1"/>
</dbReference>
<dbReference type="Pfam" id="PF20206">
    <property type="entry name" value="Tra1_ring"/>
    <property type="match status" value="1"/>
</dbReference>
<evidence type="ECO:0000313" key="6">
    <source>
        <dbReference type="EMBL" id="KXS11669.1"/>
    </source>
</evidence>
<feature type="compositionally biased region" description="Polar residues" evidence="2">
    <location>
        <begin position="3247"/>
        <end position="3267"/>
    </location>
</feature>
<dbReference type="STRING" id="1344416.A0A139A4X1"/>
<gene>
    <name evidence="6" type="ORF">M427DRAFT_158085</name>
</gene>
<dbReference type="GO" id="GO:0005634">
    <property type="term" value="C:nucleus"/>
    <property type="evidence" value="ECO:0007669"/>
    <property type="project" value="EnsemblFungi"/>
</dbReference>
<feature type="compositionally biased region" description="Low complexity" evidence="2">
    <location>
        <begin position="2308"/>
        <end position="2317"/>
    </location>
</feature>
<dbReference type="InterPro" id="IPR000403">
    <property type="entry name" value="PI3/4_kinase_cat_dom"/>
</dbReference>
<dbReference type="SMART" id="SM00146">
    <property type="entry name" value="PI3Kc"/>
    <property type="match status" value="1"/>
</dbReference>
<feature type="domain" description="PI3K/PI4K catalytic" evidence="3">
    <location>
        <begin position="3485"/>
        <end position="3817"/>
    </location>
</feature>
<dbReference type="EMBL" id="KQ965799">
    <property type="protein sequence ID" value="KXS11669.1"/>
    <property type="molecule type" value="Genomic_DNA"/>
</dbReference>
<evidence type="ECO:0000256" key="1">
    <source>
        <dbReference type="ARBA" id="ARBA00007234"/>
    </source>
</evidence>
<feature type="compositionally biased region" description="Polar residues" evidence="2">
    <location>
        <begin position="3274"/>
        <end position="3297"/>
    </location>
</feature>
<dbReference type="PANTHER" id="PTHR11139">
    <property type="entry name" value="ATAXIA TELANGIECTASIA MUTATED ATM -RELATED"/>
    <property type="match status" value="1"/>
</dbReference>
<dbReference type="InterPro" id="IPR046805">
    <property type="entry name" value="Tra1_ring"/>
</dbReference>
<dbReference type="GO" id="GO:0035267">
    <property type="term" value="C:NuA4 histone acetyltransferase complex"/>
    <property type="evidence" value="ECO:0007669"/>
    <property type="project" value="EnsemblFungi"/>
</dbReference>
<dbReference type="PROSITE" id="PS51189">
    <property type="entry name" value="FAT"/>
    <property type="match status" value="1"/>
</dbReference>
<feature type="region of interest" description="Disordered" evidence="2">
    <location>
        <begin position="3228"/>
        <end position="3303"/>
    </location>
</feature>
<dbReference type="InterPro" id="IPR003152">
    <property type="entry name" value="FATC_dom"/>
</dbReference>
<feature type="region of interest" description="Disordered" evidence="2">
    <location>
        <begin position="2297"/>
        <end position="2334"/>
    </location>
</feature>
<feature type="domain" description="FATC" evidence="5">
    <location>
        <begin position="3825"/>
        <end position="3857"/>
    </location>
</feature>
<dbReference type="GO" id="GO:0045944">
    <property type="term" value="P:positive regulation of transcription by RNA polymerase II"/>
    <property type="evidence" value="ECO:0007669"/>
    <property type="project" value="EnsemblFungi"/>
</dbReference>
<dbReference type="InterPro" id="IPR016024">
    <property type="entry name" value="ARM-type_fold"/>
</dbReference>
<dbReference type="InterPro" id="IPR003151">
    <property type="entry name" value="PIK-rel_kinase_FAT"/>
</dbReference>
<feature type="compositionally biased region" description="Polar residues" evidence="2">
    <location>
        <begin position="179"/>
        <end position="201"/>
    </location>
</feature>
<dbReference type="Proteomes" id="UP000070544">
    <property type="component" value="Unassembled WGS sequence"/>
</dbReference>
<organism evidence="6 7">
    <name type="scientific">Gonapodya prolifera (strain JEL478)</name>
    <name type="common">Monoblepharis prolifera</name>
    <dbReference type="NCBI Taxonomy" id="1344416"/>
    <lineage>
        <taxon>Eukaryota</taxon>
        <taxon>Fungi</taxon>
        <taxon>Fungi incertae sedis</taxon>
        <taxon>Chytridiomycota</taxon>
        <taxon>Chytridiomycota incertae sedis</taxon>
        <taxon>Monoblepharidomycetes</taxon>
        <taxon>Monoblepharidales</taxon>
        <taxon>Gonapodyaceae</taxon>
        <taxon>Gonapodya</taxon>
    </lineage>
</organism>
<evidence type="ECO:0000259" key="4">
    <source>
        <dbReference type="PROSITE" id="PS51189"/>
    </source>
</evidence>
<dbReference type="PROSITE" id="PS50290">
    <property type="entry name" value="PI3_4_KINASE_3"/>
    <property type="match status" value="1"/>
</dbReference>
<dbReference type="PROSITE" id="PS51190">
    <property type="entry name" value="FATC"/>
    <property type="match status" value="1"/>
</dbReference>
<protein>
    <recommendedName>
        <fullName evidence="8">Non-specific serine/threonine protein kinase</fullName>
    </recommendedName>
</protein>
<dbReference type="PANTHER" id="PTHR11139:SF1">
    <property type="entry name" value="TRANSFORMATION_TRANSCRIPTION DOMAIN-ASSOCIATED PROTEIN"/>
    <property type="match status" value="1"/>
</dbReference>
<dbReference type="OMA" id="CLDLYGQ"/>
<dbReference type="GO" id="GO:0004402">
    <property type="term" value="F:histone acetyltransferase activity"/>
    <property type="evidence" value="ECO:0007669"/>
    <property type="project" value="EnsemblFungi"/>
</dbReference>
<dbReference type="GO" id="GO:0000124">
    <property type="term" value="C:SAGA complex"/>
    <property type="evidence" value="ECO:0007669"/>
    <property type="project" value="EnsemblFungi"/>
</dbReference>
<name>A0A139A4X1_GONPJ</name>
<sequence>MVSARLTSPADLANAASKLADPAVDISVKIRIVSDIKESLELFQSADFLALLDVLVPAFESILTSTVPTINTNTEVHRLRNQTLEVLSRFPPHEGFKDHALRLAKTLLDVLKTDNEDNGAVCLRTIVEMHKTYRQLLEEEVKPLMDIVHTMYENMVTAVNDTFDITWNANSPDPPPQGTNPQNIASTSPGESEHAQSTAAQRISERDRDKPNWLAHSLFSFKVLKECPINIVMLLQVYKKLTLSTIEQFVPLIINVLALQPNAQKIAHDEAAERGEIFVGVSPNIKNRGAYGEFKSMQIKTLSFIAYILRNFIQNLKPYQQKIAEGVMALMKDCPPEMSAIRKELLVATRHIWASEFRSSFVPHIDTLLNEKVVVGTGVTSRETLRPLAHSFLADLLHHVRMELSPVQLSRIVYTYARNLHDFSFAPQIQTMCSKLLLNLIDCIDKHSASKDDSRKLFIKILDAFATKLTSIVTAYPLILKYNSRKKALSNKRTEDEKFVPEPDMYLELEFLHPIKSYQGPFDSSQDVVKEMKFLFRNLVTGIKTILIAIRSSNPPPPEHIQSQNEFDAWNSVARGFTESESAIFNQILHDGVRCFDLFLLDGDTTAARSIDKSPLNIITVKEEKEVLEAFASIFTHIEAPIFLEVMSCNIGFLVDQISVNATLLALPHCFFLNAAISPSFSGILIRYLVDRMDLIGAGEPKSSVMIRLFKLIFLAVTVFPDKNEIVLQPHLGNIIRTCLKMAGSAKDPLNYFILLRQLFRSIGGGRFELLYKEVLPMLQELLEVLNSLLANAQKSPLRDLFVELCLTVPVRLSVLLPYLNYLMKPLVLALGSSELVSQGLRTLELCIDNLTHEFLDPILQPIIGDLMTALFRHLRPTPYNPSHSHATLRILGKLGGRNRRILKESPVLRQKPYADVYGLTVGLQFDIGQTLSAVPTSKDDRLNIDAILDLSLRVLSNQVSSREHSSSIHHYKEHAHYYKEQAFNFLKGCLPLVFNSDSGGQDGGDRMANAVSRYLLTLEAKPQDPTANSEGRDEPGASDSMDIDIQEQLAPQPDSYDPRASPTQGMSRSQREAQERVVTKIMTGLLLSAGIEDLRERATPLLENVVRHFALLHVEEKVLRTLARGKKNYGPSNLEVDLDAAAPQMEAFVESFVDVMTSENKEMRTIGTSILKLFYDTALTALLGRKNAVDQLPVFKSLALRFCLYCCKQEWYRKSGGCWGISVLSSQLDLGVRWTYDHELDFVKALLYVLKDTSEFANSNVDDAKQTLSQVLKICNQPDNADEPQTDRQHKFNTLISLLVTELSHSNSTVRETIQSSLQLLHDLTGIEITELLTPARERLLTPIFTKPLRALPIPLQIGHIDAITYCLSLRPHLLTFNEELVRLLHEALALADAEDQALAQKGTSYKSMDHLTQLRVVCIRLLSSAMACPDFVNPKPNLVNARARITSVFFKSLYTKSPEVVDCANKGLHQVLQQQKLPKELLQQGLRPILMNLADYKKLTVAGLEGLARLLELLTNYFKVEIGRKLIDHMKMWAAPPLETYASKPLSEIDEVQIIVAILEVFHLLPSKADMFLEDLVHTVIELEARLRRTTSSPFRAPLVKFLNHYHVEAVVFFLDRVADPRVGKLFVDLLKLESATKFRAELMGKTDLLVEKTFNAETDSEEESRIRREQGIRIVRDIALLSPEWLLQNRNIWECVLQTWRSPNRKRDVLEEEKLDLESLRQSRFIMDILIAYNTKNPSETSLLFDMVEVFTNPTIVDFSFLKRYLWEEVALKYSVDLRRQIIHQFLDMLDDSTISQDLKVQALRMLIIPITLVSFSKPGFDNTIDNDIVDRIHAKLWVPCSEEKALYPDDFLKIELLQLTTLLVQYGKDIIGDHRRKALIKYEWNLIKVEDPTCKMSAHVGIACFIEQFDTPGRIMISSFVALLRQYQSENKTLVRQALDILLPVLPKRLDTPQNQSEKKGDPPWIRWGRKILVDDANNIPQLVNIYTLIVRHSHLYYDNRGDFLPLIIQNLAKLGVTPNASQDWKVLSIDLVELILDWERQRIAEGRMDIEMDSPIVQTSGKRSASAAHLQTGPPAKRQQLEGGTAQTSGPSDSSRDSLPLGLKETVISFATRFLTTLQDPVSKKGFSNRVATLVKDLLAIWPDVNFNPMTFHKVFAQEPSSDQIVMVQCNALELLYWIVESKDASWFMANIGHLHGCLGPLLRSENPRIASCIEPIVQLIYLNSPALQTTNSADFLSFTKMVDALIQNGLTTQTNPISVISLLTASAKGRPETLDTHIQSLSKMFQNLVKAHLSPPPPAPPKDAAQPPQEQRAASGASTAQPHSVPTPEASGPVVIALLNLLKLRVSSMASEHRRSLLISLMQLIEKSSDVEMLRAILDLVSEWVMAKAESFPTIKEKAALMLRLMTIEQRRGDKLDHRGDKTLMERYLTLVADIYSDPSFAKSELTVKLEHAFLTACRNENPIMRQRFIRLLDSSVRTALFPRLNYMLGVQNWEALADYFWIHITTDLLLSSVGQHGKLSKTPTSSRVMSLALMQQLPYEPSVDPDLAQREFQKLFRNHASSFLTELGAISISELITPLRNLLHIDTASSYKMWVSLFPICWGVLSNKERHDLVKVFVPILAKDFHAKQSQIRPNIVQCLLEGLARCVPAAQLPPALIKYLGKTYNAWHIAISLLENLTISDTKTAVVNSSKEEEKIRELTLDALAELYNGISEDDYFFGLWRRRCIYSETNAALSYEQMGMWPQAQGLFEAAQEKAKMGVLAFSEGEYYLWEDHWVNCTQKLQQWDILADFSRVEGNVELLLECAWRISDWTADKENLQQNVMALPDSVHSRRKFFEAFLLLQPEKAHDFQKSYEEGVQLSLRKWISLPEIVSNSHVSLLHHFQQQVELTEALHIQSNLAATNETNIDAKSQELKGLLQTWRERLPNQFEDINIWSDLVSWRQHIFSTINRSYLPLLPLLSQGGGGTNPSSSYGYRGYHETAWIINRFAHVARKQGLTEVCISSLSRIYTLPNIEIQEAFYKLREQAKCHFQSPAEYASGLDVINNTNLVYFNSNQKAEFFTLKGQFLSKLQLHEEANQAFSSATQIEMQAPKAWAAWGQYNDRMFKEQPTELKWGANAINCYMQAAGIYKNARSRKFIARVLWLLSFDDGNAGLFKAFDAYKGEYPTWFWIIWIPQLLMSLSNKENRHASTILKRIAKQYPQALHFHLRTAREEHALNRKNAATAQSAQAQSTGTTQPSGENAANTSANGSTPPQNGNSDEKTVTGGQNQNGTDADSGQQDLSRNQPMETDEVAAQPAVKKLPWELIEEIHSMLKTAFPLLALSMETMVDQIIQRLKPTADDDMYRLIAALLNDAVTNLAQKAGTDDFSLPKVMEQNLQRLAGGMNHISHIKYKVAFEQDFIKTKPTLVEVVVKFRDWRDKLEQLLDSRSRRAHLEHYSHYLVEFEHQKFDEIEIPGQYLLHKDSSMDFIRIDRFQPDVEIVRSYGSCLRRLTIRGHDGSLHPFLVQNPATRQGRREERILQLFRILNTVLERKKESRRRRLYFHVPCIIPLSNQVRLVQDDPSYHSLYEIYEDHCESVQLYKDEPTVYYIKTLVEMAKSQPPATDGSSLKKQKAELTNCKIEILDHIGSKMAPDTMLQRFMASRMETYSDLWAMRKQFTQQYASMTFMSYVMGISPRYPSRIVISCNTGSIWAAELYPAHGANALLGSSEKVPFRLTPNIQTFMTPTGVEGVFTSSLMAIARSLTEPEFDVEDYTGLFVRDELLILASNNTFTHNKALATEQQLKDAIANNVDLISKRISSLSCRIEREKQSAEASIPVNQTIIDLISAASNPHNLAQMDIAWVPWL</sequence>
<evidence type="ECO:0008006" key="8">
    <source>
        <dbReference type="Google" id="ProtNLM"/>
    </source>
</evidence>